<comment type="similarity">
    <text evidence="5">Belongs to the GroES chaperonin family.</text>
</comment>
<keyword evidence="14" id="KW-0862">Zinc</keyword>
<evidence type="ECO:0000256" key="11">
    <source>
        <dbReference type="ARBA" id="ARBA00022723"/>
    </source>
</evidence>
<dbReference type="Proteomes" id="UP000743370">
    <property type="component" value="Unassembled WGS sequence"/>
</dbReference>
<evidence type="ECO:0000256" key="13">
    <source>
        <dbReference type="ARBA" id="ARBA00022786"/>
    </source>
</evidence>
<dbReference type="Pfam" id="PF00166">
    <property type="entry name" value="Cpn10"/>
    <property type="match status" value="1"/>
</dbReference>
<dbReference type="SMART" id="SM00883">
    <property type="entry name" value="Cpn10"/>
    <property type="match status" value="1"/>
</dbReference>
<organism evidence="24 25">
    <name type="scientific">Phaseolus angularis</name>
    <name type="common">Azuki bean</name>
    <name type="synonym">Vigna angularis</name>
    <dbReference type="NCBI Taxonomy" id="3914"/>
    <lineage>
        <taxon>Eukaryota</taxon>
        <taxon>Viridiplantae</taxon>
        <taxon>Streptophyta</taxon>
        <taxon>Embryophyta</taxon>
        <taxon>Tracheophyta</taxon>
        <taxon>Spermatophyta</taxon>
        <taxon>Magnoliopsida</taxon>
        <taxon>eudicotyledons</taxon>
        <taxon>Gunneridae</taxon>
        <taxon>Pentapetalae</taxon>
        <taxon>rosids</taxon>
        <taxon>fabids</taxon>
        <taxon>Fabales</taxon>
        <taxon>Fabaceae</taxon>
        <taxon>Papilionoideae</taxon>
        <taxon>50 kb inversion clade</taxon>
        <taxon>NPAAA clade</taxon>
        <taxon>indigoferoid/millettioid clade</taxon>
        <taxon>Phaseoleae</taxon>
        <taxon>Vigna</taxon>
    </lineage>
</organism>
<dbReference type="InterPro" id="IPR011032">
    <property type="entry name" value="GroES-like_sf"/>
</dbReference>
<evidence type="ECO:0000256" key="8">
    <source>
        <dbReference type="ARBA" id="ARBA00022640"/>
    </source>
</evidence>
<dbReference type="SUPFAM" id="SSF57850">
    <property type="entry name" value="RING/U-box"/>
    <property type="match status" value="1"/>
</dbReference>
<dbReference type="InterPro" id="IPR026992">
    <property type="entry name" value="DIOX_N"/>
</dbReference>
<dbReference type="GO" id="GO:0061630">
    <property type="term" value="F:ubiquitin protein ligase activity"/>
    <property type="evidence" value="ECO:0007669"/>
    <property type="project" value="UniProtKB-EC"/>
</dbReference>
<evidence type="ECO:0000256" key="9">
    <source>
        <dbReference type="ARBA" id="ARBA00022679"/>
    </source>
</evidence>
<dbReference type="InterPro" id="IPR027443">
    <property type="entry name" value="IPNS-like_sf"/>
</dbReference>
<evidence type="ECO:0000313" key="25">
    <source>
        <dbReference type="Proteomes" id="UP000743370"/>
    </source>
</evidence>
<dbReference type="GO" id="GO:0044183">
    <property type="term" value="F:protein folding chaperone"/>
    <property type="evidence" value="ECO:0007669"/>
    <property type="project" value="InterPro"/>
</dbReference>
<evidence type="ECO:0000256" key="3">
    <source>
        <dbReference type="ARBA" id="ARBA00004229"/>
    </source>
</evidence>
<dbReference type="SUPFAM" id="SSF50129">
    <property type="entry name" value="GroES-like"/>
    <property type="match status" value="1"/>
</dbReference>
<evidence type="ECO:0000256" key="19">
    <source>
        <dbReference type="ARBA" id="ARBA00023186"/>
    </source>
</evidence>
<evidence type="ECO:0000256" key="17">
    <source>
        <dbReference type="ARBA" id="ARBA00023004"/>
    </source>
</evidence>
<dbReference type="Gene3D" id="2.60.120.330">
    <property type="entry name" value="B-lactam Antibiotic, Isopenicillin N Synthase, Chain"/>
    <property type="match status" value="1"/>
</dbReference>
<keyword evidence="17" id="KW-0408">Iron</keyword>
<dbReference type="GO" id="GO:0009507">
    <property type="term" value="C:chloroplast"/>
    <property type="evidence" value="ECO:0007669"/>
    <property type="project" value="UniProtKB-SubCell"/>
</dbReference>
<evidence type="ECO:0000256" key="7">
    <source>
        <dbReference type="ARBA" id="ARBA00022528"/>
    </source>
</evidence>
<proteinExistence type="inferred from homology"/>
<evidence type="ECO:0000256" key="12">
    <source>
        <dbReference type="ARBA" id="ARBA00022771"/>
    </source>
</evidence>
<name>A0A8T0JSX5_PHAAN</name>
<evidence type="ECO:0000313" key="24">
    <source>
        <dbReference type="EMBL" id="KAG2381090.1"/>
    </source>
</evidence>
<evidence type="ECO:0000256" key="14">
    <source>
        <dbReference type="ARBA" id="ARBA00022833"/>
    </source>
</evidence>
<keyword evidence="19" id="KW-0143">Chaperone</keyword>
<dbReference type="Pfam" id="PF13639">
    <property type="entry name" value="zf-RING_2"/>
    <property type="match status" value="1"/>
</dbReference>
<comment type="catalytic activity">
    <reaction evidence="1">
        <text>S-ubiquitinyl-[E2 ubiquitin-conjugating enzyme]-L-cysteine + [acceptor protein]-L-lysine = [E2 ubiquitin-conjugating enzyme]-L-cysteine + N(6)-ubiquitinyl-[acceptor protein]-L-lysine.</text>
        <dbReference type="EC" id="2.3.2.27"/>
    </reaction>
</comment>
<dbReference type="GO" id="GO:0005524">
    <property type="term" value="F:ATP binding"/>
    <property type="evidence" value="ECO:0007669"/>
    <property type="project" value="InterPro"/>
</dbReference>
<evidence type="ECO:0000256" key="20">
    <source>
        <dbReference type="ARBA" id="ARBA00024209"/>
    </source>
</evidence>
<evidence type="ECO:0000256" key="5">
    <source>
        <dbReference type="ARBA" id="ARBA00006975"/>
    </source>
</evidence>
<dbReference type="InterPro" id="IPR013083">
    <property type="entry name" value="Znf_RING/FYVE/PHD"/>
</dbReference>
<dbReference type="EC" id="2.3.2.27" evidence="6"/>
<dbReference type="PANTHER" id="PTHR34537:SF2">
    <property type="entry name" value="FERREDOXIN-LIKE PROTEIN"/>
    <property type="match status" value="1"/>
</dbReference>
<dbReference type="GO" id="GO:0008270">
    <property type="term" value="F:zinc ion binding"/>
    <property type="evidence" value="ECO:0007669"/>
    <property type="project" value="UniProtKB-KW"/>
</dbReference>
<keyword evidence="13" id="KW-0833">Ubl conjugation pathway</keyword>
<keyword evidence="11" id="KW-0479">Metal-binding</keyword>
<dbReference type="PANTHER" id="PTHR34537">
    <property type="entry name" value="OS08G0459300 PROTEIN"/>
    <property type="match status" value="1"/>
</dbReference>
<comment type="caution">
    <text evidence="24">The sequence shown here is derived from an EMBL/GenBank/DDBJ whole genome shotgun (WGS) entry which is preliminary data.</text>
</comment>
<evidence type="ECO:0000259" key="23">
    <source>
        <dbReference type="PROSITE" id="PS50089"/>
    </source>
</evidence>
<dbReference type="CDD" id="cd00320">
    <property type="entry name" value="cpn10"/>
    <property type="match status" value="1"/>
</dbReference>
<dbReference type="PROSITE" id="PS50089">
    <property type="entry name" value="ZF_RING_2"/>
    <property type="match status" value="1"/>
</dbReference>
<dbReference type="InterPro" id="IPR037124">
    <property type="entry name" value="Chaperonin_GroES_sf"/>
</dbReference>
<keyword evidence="9" id="KW-0808">Transferase</keyword>
<dbReference type="InterPro" id="IPR020818">
    <property type="entry name" value="Chaperonin_GroES"/>
</dbReference>
<reference evidence="24 25" key="1">
    <citation type="submission" date="2020-05" db="EMBL/GenBank/DDBJ databases">
        <title>Vigna angularis (adzuki bean) Var. LongXiaoDou No. 4 denovo assembly.</title>
        <authorList>
            <person name="Xiang H."/>
        </authorList>
    </citation>
    <scope>NUCLEOTIDE SEQUENCE [LARGE SCALE GENOMIC DNA]</scope>
    <source>
        <tissue evidence="24">Leaf</tissue>
    </source>
</reference>
<dbReference type="CDD" id="cd16461">
    <property type="entry name" value="RING-H2_EL5-like"/>
    <property type="match status" value="1"/>
</dbReference>
<evidence type="ECO:0000256" key="2">
    <source>
        <dbReference type="ARBA" id="ARBA00004167"/>
    </source>
</evidence>
<dbReference type="EMBL" id="JABFOF010000009">
    <property type="protein sequence ID" value="KAG2381090.1"/>
    <property type="molecule type" value="Genomic_DNA"/>
</dbReference>
<sequence>MGTASESDFGYVLSERKAFDETKAGVKGLVDAGYKKVPSIFRHPPQKSEKKVSNLTDTSHVIPVIDLADIHKDASKRQGLVGIVKEASQTWGFFQVINHDIPVSVLEEMQNGVKRFHELDAEHKREFYSRDRTKPFFYNSNFDLYGSQPALNWRDTFKCLLYPDAPKPEEIPAVCSPSVEASSKPFGPIKELLNEDNPPKYRETTFAQYEAFYVAKGLDALVLSHHIHGNPASDIVDIINKNRTDQKLPHLNDSPGLGCMALQYVELCKGNCSDNNAVNCKPPEDDFTEVFAPNCGVELPTFGTITGHIVGCQREYLEPSQAFSQVLIKDKNSVSVLKNKTHTEVGVGLVGLHKGPFFCANKHSLSIALNTQPNTPNGFAATVNAKRRRIRHRQRVPDRRFEFPNAAVPAPRRISPEIVLSSSSAAVAASVIDTLPLFTFSSVTRRSSSAAADCAVCLSKFHHHDLLRLLPLCCHAFHAECIDTWLQSNLSCPLCRSPIAAAESDMAKILRPPSSTAGSSDSFRLELGNISRRGAEGAAATAARGDSRSRSYSIGSFDYLVDDESEVAFSHARRRSEDDAKEFLANETQTPSTHNEASLASEVAGVRSWLKDYMDRFSASISSRTASFRSSGRFFSGGGSSRRSDVVPVVAAEYDLEGNRIGEEISEMFRWLSGKTAGGVLLPKSAVKFERYLVGEILNVGAEAGELKAGTKVLFTDMSAYEVDLGTDAKHCFCKASDLLAVVE</sequence>
<comment type="similarity">
    <text evidence="20">Belongs to the RING-type zinc finger family. ATL subfamily.</text>
</comment>
<dbReference type="FunFam" id="3.30.40.10:FF:000187">
    <property type="entry name" value="E3 ubiquitin-protein ligase ATL6"/>
    <property type="match status" value="1"/>
</dbReference>
<evidence type="ECO:0000256" key="18">
    <source>
        <dbReference type="ARBA" id="ARBA00023136"/>
    </source>
</evidence>
<dbReference type="Gene3D" id="2.30.33.40">
    <property type="entry name" value="GroES chaperonin"/>
    <property type="match status" value="1"/>
</dbReference>
<keyword evidence="7" id="KW-0150">Chloroplast</keyword>
<feature type="domain" description="RING-type" evidence="23">
    <location>
        <begin position="454"/>
        <end position="496"/>
    </location>
</feature>
<dbReference type="SMART" id="SM00184">
    <property type="entry name" value="RING"/>
    <property type="match status" value="1"/>
</dbReference>
<comment type="function">
    <text evidence="21">Functions as a co-chaperone for protein folding in chloroplasts.</text>
</comment>
<evidence type="ECO:0000256" key="6">
    <source>
        <dbReference type="ARBA" id="ARBA00012483"/>
    </source>
</evidence>
<evidence type="ECO:0000256" key="22">
    <source>
        <dbReference type="PROSITE-ProRule" id="PRU00175"/>
    </source>
</evidence>
<dbReference type="Pfam" id="PF14226">
    <property type="entry name" value="DIOX_N"/>
    <property type="match status" value="1"/>
</dbReference>
<dbReference type="Gene3D" id="3.30.40.10">
    <property type="entry name" value="Zinc/RING finger domain, C3HC4 (zinc finger)"/>
    <property type="match status" value="1"/>
</dbReference>
<keyword evidence="15" id="KW-0809">Transit peptide</keyword>
<dbReference type="FunFam" id="2.30.33.40:FF:000008">
    <property type="entry name" value="10 kDa chaperonin"/>
    <property type="match status" value="1"/>
</dbReference>
<evidence type="ECO:0000256" key="15">
    <source>
        <dbReference type="ARBA" id="ARBA00022946"/>
    </source>
</evidence>
<keyword evidence="10" id="KW-0812">Transmembrane</keyword>
<keyword evidence="16" id="KW-1133">Transmembrane helix</keyword>
<keyword evidence="18" id="KW-0472">Membrane</keyword>
<keyword evidence="8" id="KW-0934">Plastid</keyword>
<comment type="subcellular location">
    <subcellularLocation>
        <location evidence="2">Membrane</location>
        <topology evidence="2">Single-pass membrane protein</topology>
    </subcellularLocation>
    <subcellularLocation>
        <location evidence="3">Plastid</location>
        <location evidence="3">Chloroplast</location>
    </subcellularLocation>
</comment>
<keyword evidence="12 22" id="KW-0863">Zinc-finger</keyword>
<evidence type="ECO:0000256" key="21">
    <source>
        <dbReference type="ARBA" id="ARBA00055769"/>
    </source>
</evidence>
<dbReference type="InterPro" id="IPR001841">
    <property type="entry name" value="Znf_RING"/>
</dbReference>
<evidence type="ECO:0000256" key="16">
    <source>
        <dbReference type="ARBA" id="ARBA00022989"/>
    </source>
</evidence>
<gene>
    <name evidence="24" type="ORF">HKW66_Vig0204630</name>
</gene>
<dbReference type="GO" id="GO:0016020">
    <property type="term" value="C:membrane"/>
    <property type="evidence" value="ECO:0007669"/>
    <property type="project" value="UniProtKB-SubCell"/>
</dbReference>
<evidence type="ECO:0000256" key="10">
    <source>
        <dbReference type="ARBA" id="ARBA00022692"/>
    </source>
</evidence>
<accession>A0A8T0JSX5</accession>
<protein>
    <recommendedName>
        <fullName evidence="6">RING-type E3 ubiquitin transferase</fullName>
        <ecNumber evidence="6">2.3.2.27</ecNumber>
    </recommendedName>
</protein>
<evidence type="ECO:0000256" key="4">
    <source>
        <dbReference type="ARBA" id="ARBA00004906"/>
    </source>
</evidence>
<dbReference type="SUPFAM" id="SSF51197">
    <property type="entry name" value="Clavaminate synthase-like"/>
    <property type="match status" value="1"/>
</dbReference>
<evidence type="ECO:0000256" key="1">
    <source>
        <dbReference type="ARBA" id="ARBA00000900"/>
    </source>
</evidence>
<dbReference type="AlphaFoldDB" id="A0A8T0JSX5"/>
<comment type="pathway">
    <text evidence="4">Protein modification; protein ubiquitination.</text>
</comment>